<dbReference type="EMBL" id="HBKN01024804">
    <property type="protein sequence ID" value="CAE2307309.1"/>
    <property type="molecule type" value="Transcribed_RNA"/>
</dbReference>
<accession>A0A7S4KWQ6</accession>
<protein>
    <submittedName>
        <fullName evidence="1">Uncharacterized protein</fullName>
    </submittedName>
</protein>
<organism evidence="1">
    <name type="scientific">Guillardia theta</name>
    <name type="common">Cryptophyte</name>
    <name type="synonym">Cryptomonas phi</name>
    <dbReference type="NCBI Taxonomy" id="55529"/>
    <lineage>
        <taxon>Eukaryota</taxon>
        <taxon>Cryptophyceae</taxon>
        <taxon>Pyrenomonadales</taxon>
        <taxon>Geminigeraceae</taxon>
        <taxon>Guillardia</taxon>
    </lineage>
</organism>
<evidence type="ECO:0000313" key="1">
    <source>
        <dbReference type="EMBL" id="CAE2307309.1"/>
    </source>
</evidence>
<proteinExistence type="predicted"/>
<dbReference type="AlphaFoldDB" id="A0A7S4KWQ6"/>
<name>A0A7S4KWQ6_GUITH</name>
<sequence length="461" mass="51410">MSCSSISSRYTRILIPLLAALAGAVLHHSLLQRDPSLRAHDQSALRKEAHNEAKSLRLLHQLSSLEHRKPFNVRATNPDAQILYPDRNATFEHFSQNVPTTSLRKGDNEQTVVKRLGSLVYRTLHSRGKMFVSSGLGDSKAQEGVEQPLQAAKRLSDAHLPQQSLPSNNGRFFARDVYVFWAGLEGTGHHLIQEASVQHPHVRKTEQSMQLVCALWNEESQNGLFNIRWASSPKKASLYLLQQLKSIPSDLSQKPAMTFLNIMDETRLCHSGMMSYPNSGGDSERDPDVSKLADIMKEAGKTLKVVVLLRDALSILCSCTIKRRFRPWNVQAKTLRTSALDLAAQLRRLDKRSYVCLDYNEIATGKGVEALDELLYDGHAPASGSLGRSIQGALRRPRQAPSPRTCASFVCEAPSEGRRYRMSERHCADAKELHDALEELRRACPNKVEADLTRYGGEGQG</sequence>
<reference evidence="1" key="1">
    <citation type="submission" date="2021-01" db="EMBL/GenBank/DDBJ databases">
        <authorList>
            <person name="Corre E."/>
            <person name="Pelletier E."/>
            <person name="Niang G."/>
            <person name="Scheremetjew M."/>
            <person name="Finn R."/>
            <person name="Kale V."/>
            <person name="Holt S."/>
            <person name="Cochrane G."/>
            <person name="Meng A."/>
            <person name="Brown T."/>
            <person name="Cohen L."/>
        </authorList>
    </citation>
    <scope>NUCLEOTIDE SEQUENCE</scope>
    <source>
        <strain evidence="1">CCMP 2712</strain>
    </source>
</reference>
<gene>
    <name evidence="1" type="ORF">GTHE00462_LOCUS19325</name>
</gene>